<accession>A0A4Y2DRH0</accession>
<name>A0A4Y2DRH0_ARAVE</name>
<sequence length="139" mass="15662">MNVKTFFYQILDAIHQREVCLPVHLRNNIFKVRYSRALLSTQIRPLQCDCRNINATGVNMWGEALSRMRNQDIALETFTKEIGAGGCSHFERDGRSRRSRGIGVVVVTHTDPAYPEGCKDFNKSGIGVTDSGWICVELS</sequence>
<reference evidence="1 2" key="1">
    <citation type="journal article" date="2019" name="Sci. Rep.">
        <title>Orb-weaving spider Araneus ventricosus genome elucidates the spidroin gene catalogue.</title>
        <authorList>
            <person name="Kono N."/>
            <person name="Nakamura H."/>
            <person name="Ohtoshi R."/>
            <person name="Moran D.A.P."/>
            <person name="Shinohara A."/>
            <person name="Yoshida Y."/>
            <person name="Fujiwara M."/>
            <person name="Mori M."/>
            <person name="Tomita M."/>
            <person name="Arakawa K."/>
        </authorList>
    </citation>
    <scope>NUCLEOTIDE SEQUENCE [LARGE SCALE GENOMIC DNA]</scope>
</reference>
<dbReference type="EMBL" id="BGPR01000403">
    <property type="protein sequence ID" value="GBM18408.1"/>
    <property type="molecule type" value="Genomic_DNA"/>
</dbReference>
<protein>
    <submittedName>
        <fullName evidence="1">Uncharacterized protein</fullName>
    </submittedName>
</protein>
<organism evidence="1 2">
    <name type="scientific">Araneus ventricosus</name>
    <name type="common">Orbweaver spider</name>
    <name type="synonym">Epeira ventricosa</name>
    <dbReference type="NCBI Taxonomy" id="182803"/>
    <lineage>
        <taxon>Eukaryota</taxon>
        <taxon>Metazoa</taxon>
        <taxon>Ecdysozoa</taxon>
        <taxon>Arthropoda</taxon>
        <taxon>Chelicerata</taxon>
        <taxon>Arachnida</taxon>
        <taxon>Araneae</taxon>
        <taxon>Araneomorphae</taxon>
        <taxon>Entelegynae</taxon>
        <taxon>Araneoidea</taxon>
        <taxon>Araneidae</taxon>
        <taxon>Araneus</taxon>
    </lineage>
</organism>
<keyword evidence="2" id="KW-1185">Reference proteome</keyword>
<evidence type="ECO:0000313" key="1">
    <source>
        <dbReference type="EMBL" id="GBM18408.1"/>
    </source>
</evidence>
<proteinExistence type="predicted"/>
<dbReference type="AlphaFoldDB" id="A0A4Y2DRH0"/>
<evidence type="ECO:0000313" key="2">
    <source>
        <dbReference type="Proteomes" id="UP000499080"/>
    </source>
</evidence>
<gene>
    <name evidence="1" type="ORF">AVEN_72747_1</name>
</gene>
<comment type="caution">
    <text evidence="1">The sequence shown here is derived from an EMBL/GenBank/DDBJ whole genome shotgun (WGS) entry which is preliminary data.</text>
</comment>
<dbReference type="Proteomes" id="UP000499080">
    <property type="component" value="Unassembled WGS sequence"/>
</dbReference>